<dbReference type="PROSITE" id="PS51352">
    <property type="entry name" value="THIOREDOXIN_2"/>
    <property type="match status" value="1"/>
</dbReference>
<keyword evidence="2" id="KW-0813">Transport</keyword>
<evidence type="ECO:0000256" key="4">
    <source>
        <dbReference type="ARBA" id="ARBA00023157"/>
    </source>
</evidence>
<dbReference type="PANTHER" id="PTHR45663:SF11">
    <property type="entry name" value="GEO12009P1"/>
    <property type="match status" value="1"/>
</dbReference>
<comment type="caution">
    <text evidence="8">The sequence shown here is derived from an EMBL/GenBank/DDBJ whole genome shotgun (WGS) entry which is preliminary data.</text>
</comment>
<keyword evidence="9" id="KW-1185">Reference proteome</keyword>
<evidence type="ECO:0000256" key="5">
    <source>
        <dbReference type="ARBA" id="ARBA00023284"/>
    </source>
</evidence>
<dbReference type="Proteomes" id="UP001191019">
    <property type="component" value="Unassembled WGS sequence"/>
</dbReference>
<dbReference type="InterPro" id="IPR005746">
    <property type="entry name" value="Thioredoxin"/>
</dbReference>
<dbReference type="EMBL" id="PRLM01000001">
    <property type="protein sequence ID" value="RYC75076.1"/>
    <property type="molecule type" value="Genomic_DNA"/>
</dbReference>
<evidence type="ECO:0000313" key="8">
    <source>
        <dbReference type="EMBL" id="RYC75076.1"/>
    </source>
</evidence>
<dbReference type="CDD" id="cd02947">
    <property type="entry name" value="TRX_family"/>
    <property type="match status" value="1"/>
</dbReference>
<reference evidence="8 9" key="2">
    <citation type="journal article" date="2020" name="Cell Rep.">
        <title>Acquisition and Adaptation of Ultra-small Parasitic Reduced Genome Bacteria to Mammalian Hosts.</title>
        <authorList>
            <person name="McLean J.S."/>
            <person name="Bor B."/>
            <person name="Kerns K.A."/>
            <person name="Liu Q."/>
            <person name="To T.T."/>
            <person name="Solden L."/>
            <person name="Hendrickson E.L."/>
            <person name="Wrighton K."/>
            <person name="Shi W."/>
            <person name="He X."/>
        </authorList>
    </citation>
    <scope>NUCLEOTIDE SEQUENCE [LARGE SCALE GENOMIC DNA]</scope>
    <source>
        <strain evidence="8 9">TM7_G3_2_Rum_HOT_351B</strain>
    </source>
</reference>
<accession>A0ABY0FMF4</accession>
<evidence type="ECO:0000259" key="7">
    <source>
        <dbReference type="PROSITE" id="PS51352"/>
    </source>
</evidence>
<dbReference type="SUPFAM" id="SSF52833">
    <property type="entry name" value="Thioredoxin-like"/>
    <property type="match status" value="1"/>
</dbReference>
<evidence type="ECO:0000256" key="2">
    <source>
        <dbReference type="ARBA" id="ARBA00022448"/>
    </source>
</evidence>
<organism evidence="8 9">
    <name type="scientific">Candidatus Nanosyncoccus alces</name>
    <dbReference type="NCBI Taxonomy" id="2171997"/>
    <lineage>
        <taxon>Bacteria</taxon>
        <taxon>Candidatus Saccharimonadota</taxon>
        <taxon>Candidatus Nanosyncoccalia</taxon>
        <taxon>Candidatus Nanosyncoccales</taxon>
        <taxon>Candidatus Nanosyncoccaceae</taxon>
        <taxon>Candidatus Nanosyncoccus</taxon>
    </lineage>
</organism>
<dbReference type="InterPro" id="IPR017937">
    <property type="entry name" value="Thioredoxin_CS"/>
</dbReference>
<dbReference type="PRINTS" id="PR00421">
    <property type="entry name" value="THIOREDOXIN"/>
</dbReference>
<dbReference type="RefSeq" id="WP_129734179.1">
    <property type="nucleotide sequence ID" value="NZ_PRLM01000001.1"/>
</dbReference>
<evidence type="ECO:0000256" key="1">
    <source>
        <dbReference type="ARBA" id="ARBA00008987"/>
    </source>
</evidence>
<dbReference type="PIRSF" id="PIRSF000077">
    <property type="entry name" value="Thioredoxin"/>
    <property type="match status" value="1"/>
</dbReference>
<dbReference type="PANTHER" id="PTHR45663">
    <property type="entry name" value="GEO12009P1"/>
    <property type="match status" value="1"/>
</dbReference>
<feature type="domain" description="Thioredoxin" evidence="7">
    <location>
        <begin position="1"/>
        <end position="85"/>
    </location>
</feature>
<proteinExistence type="inferred from homology"/>
<dbReference type="NCBIfam" id="TIGR01068">
    <property type="entry name" value="thioredoxin"/>
    <property type="match status" value="1"/>
</dbReference>
<dbReference type="InterPro" id="IPR013766">
    <property type="entry name" value="Thioredoxin_domain"/>
</dbReference>
<dbReference type="PROSITE" id="PS00194">
    <property type="entry name" value="THIOREDOXIN_1"/>
    <property type="match status" value="1"/>
</dbReference>
<protein>
    <recommendedName>
        <fullName evidence="6">Thioredoxin</fullName>
    </recommendedName>
</protein>
<dbReference type="Gene3D" id="3.40.30.10">
    <property type="entry name" value="Glutaredoxin"/>
    <property type="match status" value="1"/>
</dbReference>
<comment type="similarity">
    <text evidence="1">Belongs to the thioredoxin family.</text>
</comment>
<evidence type="ECO:0000313" key="9">
    <source>
        <dbReference type="Proteomes" id="UP001191019"/>
    </source>
</evidence>
<evidence type="ECO:0000256" key="3">
    <source>
        <dbReference type="ARBA" id="ARBA00022982"/>
    </source>
</evidence>
<sequence>MSVELIDFYADWCGPCQMMKPVVAELEKVHPEIKVTSVNIDEEDELAEKYGVSSIPCFVVLRDGKEVAREVGVVPLKKLEKMLEK</sequence>
<gene>
    <name evidence="8" type="primary">trxA</name>
    <name evidence="8" type="ORF">G3RUM_00006</name>
</gene>
<name>A0ABY0FMF4_9BACT</name>
<reference evidence="8 9" key="1">
    <citation type="journal article" date="2018" name="bioRxiv">
        <title>Evidence of independent acquisition and adaption of ultra-small bacteria to human hosts across the highly diverse yet reduced genomes of the phylum Saccharibacteria.</title>
        <authorList>
            <person name="McLean J.S."/>
            <person name="Bor B."/>
            <person name="To T.T."/>
            <person name="Liu Q."/>
            <person name="Kearns K.A."/>
            <person name="Solden L.M."/>
            <person name="Wrighton K.C."/>
            <person name="He X."/>
            <person name="Shi W."/>
        </authorList>
    </citation>
    <scope>NUCLEOTIDE SEQUENCE [LARGE SCALE GENOMIC DNA]</scope>
    <source>
        <strain evidence="8 9">TM7_G3_2_Rum_HOT_351B</strain>
    </source>
</reference>
<keyword evidence="5" id="KW-0676">Redox-active center</keyword>
<keyword evidence="3" id="KW-0249">Electron transport</keyword>
<evidence type="ECO:0000256" key="6">
    <source>
        <dbReference type="NCBIfam" id="TIGR01068"/>
    </source>
</evidence>
<dbReference type="Pfam" id="PF00085">
    <property type="entry name" value="Thioredoxin"/>
    <property type="match status" value="1"/>
</dbReference>
<dbReference type="InterPro" id="IPR036249">
    <property type="entry name" value="Thioredoxin-like_sf"/>
</dbReference>
<keyword evidence="4" id="KW-1015">Disulfide bond</keyword>